<gene>
    <name evidence="1" type="ORF">RCOM_1771890</name>
</gene>
<dbReference type="AlphaFoldDB" id="B9REJ1"/>
<protein>
    <submittedName>
        <fullName evidence="1">Uncharacterized protein</fullName>
    </submittedName>
</protein>
<name>B9REJ1_RICCO</name>
<evidence type="ECO:0000313" key="2">
    <source>
        <dbReference type="Proteomes" id="UP000008311"/>
    </source>
</evidence>
<sequence>MNLIELDILVMKLCTLITTTPDRSGYLDILSDVRELGYETISKIAYLNPNEGVFCSYDDKGVMEILKVVRNGSIDAYIKGELIVEFQGENVDKGNNVVGNVKEGSNLAGVDKDMVHEVGVDGGQDNLVASVCGGV</sequence>
<reference evidence="2" key="1">
    <citation type="journal article" date="2010" name="Nat. Biotechnol.">
        <title>Draft genome sequence of the oilseed species Ricinus communis.</title>
        <authorList>
            <person name="Chan A.P."/>
            <person name="Crabtree J."/>
            <person name="Zhao Q."/>
            <person name="Lorenzi H."/>
            <person name="Orvis J."/>
            <person name="Puiu D."/>
            <person name="Melake-Berhan A."/>
            <person name="Jones K.M."/>
            <person name="Redman J."/>
            <person name="Chen G."/>
            <person name="Cahoon E.B."/>
            <person name="Gedil M."/>
            <person name="Stanke M."/>
            <person name="Haas B.J."/>
            <person name="Wortman J.R."/>
            <person name="Fraser-Liggett C.M."/>
            <person name="Ravel J."/>
            <person name="Rabinowicz P.D."/>
        </authorList>
    </citation>
    <scope>NUCLEOTIDE SEQUENCE [LARGE SCALE GENOMIC DNA]</scope>
    <source>
        <strain evidence="2">cv. Hale</strain>
    </source>
</reference>
<dbReference type="InParanoid" id="B9REJ1"/>
<organism evidence="1 2">
    <name type="scientific">Ricinus communis</name>
    <name type="common">Castor bean</name>
    <dbReference type="NCBI Taxonomy" id="3988"/>
    <lineage>
        <taxon>Eukaryota</taxon>
        <taxon>Viridiplantae</taxon>
        <taxon>Streptophyta</taxon>
        <taxon>Embryophyta</taxon>
        <taxon>Tracheophyta</taxon>
        <taxon>Spermatophyta</taxon>
        <taxon>Magnoliopsida</taxon>
        <taxon>eudicotyledons</taxon>
        <taxon>Gunneridae</taxon>
        <taxon>Pentapetalae</taxon>
        <taxon>rosids</taxon>
        <taxon>fabids</taxon>
        <taxon>Malpighiales</taxon>
        <taxon>Euphorbiaceae</taxon>
        <taxon>Acalyphoideae</taxon>
        <taxon>Acalypheae</taxon>
        <taxon>Ricinus</taxon>
    </lineage>
</organism>
<dbReference type="EMBL" id="EQ973776">
    <property type="protein sequence ID" value="EEF50194.1"/>
    <property type="molecule type" value="Genomic_DNA"/>
</dbReference>
<keyword evidence="2" id="KW-1185">Reference proteome</keyword>
<dbReference type="Proteomes" id="UP000008311">
    <property type="component" value="Unassembled WGS sequence"/>
</dbReference>
<proteinExistence type="predicted"/>
<evidence type="ECO:0000313" key="1">
    <source>
        <dbReference type="EMBL" id="EEF50194.1"/>
    </source>
</evidence>
<accession>B9REJ1</accession>